<dbReference type="Pfam" id="PF13649">
    <property type="entry name" value="Methyltransf_25"/>
    <property type="match status" value="1"/>
</dbReference>
<feature type="domain" description="Methyltransferase" evidence="1">
    <location>
        <begin position="70"/>
        <end position="161"/>
    </location>
</feature>
<comment type="caution">
    <text evidence="2">The sequence shown here is derived from an EMBL/GenBank/DDBJ whole genome shotgun (WGS) entry which is preliminary data.</text>
</comment>
<dbReference type="Proteomes" id="UP001591681">
    <property type="component" value="Unassembled WGS sequence"/>
</dbReference>
<dbReference type="PANTHER" id="PTHR43591:SF101">
    <property type="entry name" value="METHYLTRANSFERASE-LIKE PROTEIN 27"/>
    <property type="match status" value="1"/>
</dbReference>
<evidence type="ECO:0000313" key="3">
    <source>
        <dbReference type="Proteomes" id="UP001591681"/>
    </source>
</evidence>
<dbReference type="SUPFAM" id="SSF53335">
    <property type="entry name" value="S-adenosyl-L-methionine-dependent methyltransferases"/>
    <property type="match status" value="1"/>
</dbReference>
<accession>A0ABD1K8I7</accession>
<evidence type="ECO:0000313" key="2">
    <source>
        <dbReference type="EMBL" id="KAL2095394.1"/>
    </source>
</evidence>
<dbReference type="PANTHER" id="PTHR43591">
    <property type="entry name" value="METHYLTRANSFERASE"/>
    <property type="match status" value="1"/>
</dbReference>
<protein>
    <recommendedName>
        <fullName evidence="1">Methyltransferase domain-containing protein</fullName>
    </recommendedName>
</protein>
<dbReference type="InterPro" id="IPR029063">
    <property type="entry name" value="SAM-dependent_MTases_sf"/>
</dbReference>
<dbReference type="CDD" id="cd02440">
    <property type="entry name" value="AdoMet_MTases"/>
    <property type="match status" value="1"/>
</dbReference>
<keyword evidence="3" id="KW-1185">Reference proteome</keyword>
<dbReference type="Gene3D" id="3.40.50.150">
    <property type="entry name" value="Vaccinia Virus protein VP39"/>
    <property type="match status" value="1"/>
</dbReference>
<name>A0ABD1K8I7_9TELE</name>
<organism evidence="2 3">
    <name type="scientific">Coilia grayii</name>
    <name type="common">Gray's grenadier anchovy</name>
    <dbReference type="NCBI Taxonomy" id="363190"/>
    <lineage>
        <taxon>Eukaryota</taxon>
        <taxon>Metazoa</taxon>
        <taxon>Chordata</taxon>
        <taxon>Craniata</taxon>
        <taxon>Vertebrata</taxon>
        <taxon>Euteleostomi</taxon>
        <taxon>Actinopterygii</taxon>
        <taxon>Neopterygii</taxon>
        <taxon>Teleostei</taxon>
        <taxon>Clupei</taxon>
        <taxon>Clupeiformes</taxon>
        <taxon>Clupeoidei</taxon>
        <taxon>Engraulidae</taxon>
        <taxon>Coilinae</taxon>
        <taxon>Coilia</taxon>
    </lineage>
</organism>
<dbReference type="AlphaFoldDB" id="A0ABD1K8I7"/>
<dbReference type="InterPro" id="IPR041698">
    <property type="entry name" value="Methyltransf_25"/>
</dbReference>
<sequence>MGDHKRTFTDVKNVILSAHEEIGPRDKVSFYNKWAEQYEEDVALLEYRAPGLATECIASHFQGDKGSAKVLDVACGTGLVSLKLKDRGFQCFSGVDGSDAMLELSRRTGLYQDLWQCLLGLEPLPVQPDTYDVIVIVGALSVGHLPVSVIEELWFATKPGGYICMTTRANADNLQYKADLELLLEEMTRDRRLSRVSVTEVQDWERAVEDHETGYVPGVVYLYRKALAKHN</sequence>
<proteinExistence type="predicted"/>
<gene>
    <name evidence="2" type="ORF">ACEWY4_010113</name>
</gene>
<dbReference type="EMBL" id="JBHFQA010000008">
    <property type="protein sequence ID" value="KAL2095394.1"/>
    <property type="molecule type" value="Genomic_DNA"/>
</dbReference>
<reference evidence="2 3" key="1">
    <citation type="submission" date="2024-09" db="EMBL/GenBank/DDBJ databases">
        <title>A chromosome-level genome assembly of Gray's grenadier anchovy, Coilia grayii.</title>
        <authorList>
            <person name="Fu Z."/>
        </authorList>
    </citation>
    <scope>NUCLEOTIDE SEQUENCE [LARGE SCALE GENOMIC DNA]</scope>
    <source>
        <strain evidence="2">G4</strain>
        <tissue evidence="2">Muscle</tissue>
    </source>
</reference>
<evidence type="ECO:0000259" key="1">
    <source>
        <dbReference type="Pfam" id="PF13649"/>
    </source>
</evidence>